<comment type="caution">
    <text evidence="2">The sequence shown here is derived from an EMBL/GenBank/DDBJ whole genome shotgun (WGS) entry which is preliminary data.</text>
</comment>
<dbReference type="GO" id="GO:0016787">
    <property type="term" value="F:hydrolase activity"/>
    <property type="evidence" value="ECO:0007669"/>
    <property type="project" value="UniProtKB-KW"/>
</dbReference>
<dbReference type="InterPro" id="IPR022742">
    <property type="entry name" value="Hydrolase_4"/>
</dbReference>
<evidence type="ECO:0000313" key="2">
    <source>
        <dbReference type="EMBL" id="HAV92440.1"/>
    </source>
</evidence>
<feature type="domain" description="Serine aminopeptidase S33" evidence="1">
    <location>
        <begin position="1"/>
        <end position="42"/>
    </location>
</feature>
<protein>
    <submittedName>
        <fullName evidence="2">Alpha/beta hydrolase</fullName>
    </submittedName>
</protein>
<dbReference type="Gene3D" id="3.40.50.1820">
    <property type="entry name" value="alpha/beta hydrolase"/>
    <property type="match status" value="1"/>
</dbReference>
<keyword evidence="2" id="KW-0378">Hydrolase</keyword>
<organism evidence="2 3">
    <name type="scientific">candidate division WOR-3 bacterium</name>
    <dbReference type="NCBI Taxonomy" id="2052148"/>
    <lineage>
        <taxon>Bacteria</taxon>
        <taxon>Bacteria division WOR-3</taxon>
    </lineage>
</organism>
<dbReference type="EMBL" id="DMZY01000136">
    <property type="protein sequence ID" value="HAV92440.1"/>
    <property type="molecule type" value="Genomic_DNA"/>
</dbReference>
<accession>A0A350HA74</accession>
<reference evidence="2 3" key="1">
    <citation type="journal article" date="2018" name="Nat. Biotechnol.">
        <title>A standardized bacterial taxonomy based on genome phylogeny substantially revises the tree of life.</title>
        <authorList>
            <person name="Parks D.H."/>
            <person name="Chuvochina M."/>
            <person name="Waite D.W."/>
            <person name="Rinke C."/>
            <person name="Skarshewski A."/>
            <person name="Chaumeil P.A."/>
            <person name="Hugenholtz P."/>
        </authorList>
    </citation>
    <scope>NUCLEOTIDE SEQUENCE [LARGE SCALE GENOMIC DNA]</scope>
    <source>
        <strain evidence="2">UBA9956</strain>
    </source>
</reference>
<dbReference type="AlphaFoldDB" id="A0A350HA74"/>
<dbReference type="Pfam" id="PF12146">
    <property type="entry name" value="Hydrolase_4"/>
    <property type="match status" value="1"/>
</dbReference>
<proteinExistence type="predicted"/>
<evidence type="ECO:0000313" key="3">
    <source>
        <dbReference type="Proteomes" id="UP000264062"/>
    </source>
</evidence>
<name>A0A350HA74_UNCW3</name>
<gene>
    <name evidence="2" type="ORF">DCW38_04585</name>
</gene>
<dbReference type="SUPFAM" id="SSF53474">
    <property type="entry name" value="alpha/beta-Hydrolases"/>
    <property type="match status" value="1"/>
</dbReference>
<dbReference type="InterPro" id="IPR029058">
    <property type="entry name" value="AB_hydrolase_fold"/>
</dbReference>
<dbReference type="Proteomes" id="UP000264062">
    <property type="component" value="Unassembled WGS sequence"/>
</dbReference>
<sequence>VQIIHGIAEHSGRYGEFIDFLVKNGYAVYIHDQRGHGRTAGTLEED</sequence>
<evidence type="ECO:0000259" key="1">
    <source>
        <dbReference type="Pfam" id="PF12146"/>
    </source>
</evidence>
<feature type="non-terminal residue" evidence="2">
    <location>
        <position position="1"/>
    </location>
</feature>